<protein>
    <submittedName>
        <fullName evidence="1">Uncharacterized protein</fullName>
    </submittedName>
</protein>
<accession>A0A8R1Z002</accession>
<evidence type="ECO:0000313" key="2">
    <source>
        <dbReference type="Proteomes" id="UP000005239"/>
    </source>
</evidence>
<sequence>MSHNHYKCQPGSAGYSKQALLQDDSENEKDVSSFILFSYRFSAWPKWKIALGMLQEKEEELLQYEMNGRASTQMGGRKALAISGPQWLQS</sequence>
<reference evidence="2" key="1">
    <citation type="journal article" date="2008" name="Nat. Genet.">
        <title>The Pristionchus pacificus genome provides a unique perspective on nematode lifestyle and parasitism.</title>
        <authorList>
            <person name="Dieterich C."/>
            <person name="Clifton S.W."/>
            <person name="Schuster L.N."/>
            <person name="Chinwalla A."/>
            <person name="Delehaunty K."/>
            <person name="Dinkelacker I."/>
            <person name="Fulton L."/>
            <person name="Fulton R."/>
            <person name="Godfrey J."/>
            <person name="Minx P."/>
            <person name="Mitreva M."/>
            <person name="Roeseler W."/>
            <person name="Tian H."/>
            <person name="Witte H."/>
            <person name="Yang S.P."/>
            <person name="Wilson R.K."/>
            <person name="Sommer R.J."/>
        </authorList>
    </citation>
    <scope>NUCLEOTIDE SEQUENCE [LARGE SCALE GENOMIC DNA]</scope>
    <source>
        <strain evidence="2">PS312</strain>
    </source>
</reference>
<proteinExistence type="predicted"/>
<evidence type="ECO:0000313" key="1">
    <source>
        <dbReference type="EnsemblMetazoa" id="PPA44674.1"/>
    </source>
</evidence>
<organism evidence="1 2">
    <name type="scientific">Pristionchus pacificus</name>
    <name type="common">Parasitic nematode worm</name>
    <dbReference type="NCBI Taxonomy" id="54126"/>
    <lineage>
        <taxon>Eukaryota</taxon>
        <taxon>Metazoa</taxon>
        <taxon>Ecdysozoa</taxon>
        <taxon>Nematoda</taxon>
        <taxon>Chromadorea</taxon>
        <taxon>Rhabditida</taxon>
        <taxon>Rhabditina</taxon>
        <taxon>Diplogasteromorpha</taxon>
        <taxon>Diplogasteroidea</taxon>
        <taxon>Neodiplogasteridae</taxon>
        <taxon>Pristionchus</taxon>
    </lineage>
</organism>
<dbReference type="Proteomes" id="UP000005239">
    <property type="component" value="Unassembled WGS sequence"/>
</dbReference>
<accession>A0A2A6CRA5</accession>
<gene>
    <name evidence="1" type="primary">WBGene00283043</name>
</gene>
<keyword evidence="2" id="KW-1185">Reference proteome</keyword>
<dbReference type="EnsemblMetazoa" id="PPA44674.1">
    <property type="protein sequence ID" value="PPA44674.1"/>
    <property type="gene ID" value="WBGene00283043"/>
</dbReference>
<name>A0A2A6CRA5_PRIPA</name>
<reference evidence="1" key="2">
    <citation type="submission" date="2022-06" db="UniProtKB">
        <authorList>
            <consortium name="EnsemblMetazoa"/>
        </authorList>
    </citation>
    <scope>IDENTIFICATION</scope>
    <source>
        <strain evidence="1">PS312</strain>
    </source>
</reference>
<dbReference type="AlphaFoldDB" id="A0A2A6CRA5"/>